<name>A0A7W7MDP3_9ACTN</name>
<feature type="compositionally biased region" description="Basic residues" evidence="1">
    <location>
        <begin position="131"/>
        <end position="144"/>
    </location>
</feature>
<sequence>MRQGDAPKSAPTHRVSVAAVNVGGARRSQILAGEDRGRRATRRRRLPAPLTSRSIQRARQRRTAMASTAKTFKRCGCRNQQGNRLEQNCPRLPERGHGLLVLPVLRAEPARPFRTHPPQRLPVPGRCPASPRRHPRRQRRPAHWRRLDPRTLAPPRLDTRTRIPAADGKQLLCLSQRPDRFLWTTPWCSLGAASVYSVAPLRYWDSRTDLEGGGDSRAPDES</sequence>
<organism evidence="2 3">
    <name type="scientific">Actinoplanes lobatus</name>
    <dbReference type="NCBI Taxonomy" id="113568"/>
    <lineage>
        <taxon>Bacteria</taxon>
        <taxon>Bacillati</taxon>
        <taxon>Actinomycetota</taxon>
        <taxon>Actinomycetes</taxon>
        <taxon>Micromonosporales</taxon>
        <taxon>Micromonosporaceae</taxon>
        <taxon>Actinoplanes</taxon>
    </lineage>
</organism>
<feature type="region of interest" description="Disordered" evidence="1">
    <location>
        <begin position="23"/>
        <end position="53"/>
    </location>
</feature>
<evidence type="ECO:0000313" key="2">
    <source>
        <dbReference type="EMBL" id="MBB4746416.1"/>
    </source>
</evidence>
<gene>
    <name evidence="2" type="ORF">BJ964_000577</name>
</gene>
<comment type="caution">
    <text evidence="2">The sequence shown here is derived from an EMBL/GenBank/DDBJ whole genome shotgun (WGS) entry which is preliminary data.</text>
</comment>
<evidence type="ECO:0000256" key="1">
    <source>
        <dbReference type="SAM" id="MobiDB-lite"/>
    </source>
</evidence>
<proteinExistence type="predicted"/>
<protein>
    <submittedName>
        <fullName evidence="2">Uncharacterized protein</fullName>
    </submittedName>
</protein>
<accession>A0A7W7MDP3</accession>
<dbReference type="Proteomes" id="UP000590511">
    <property type="component" value="Unassembled WGS sequence"/>
</dbReference>
<evidence type="ECO:0000313" key="3">
    <source>
        <dbReference type="Proteomes" id="UP000590511"/>
    </source>
</evidence>
<dbReference type="AlphaFoldDB" id="A0A7W7MDP3"/>
<feature type="region of interest" description="Disordered" evidence="1">
    <location>
        <begin position="112"/>
        <end position="157"/>
    </location>
</feature>
<dbReference type="EMBL" id="JACHNC010000001">
    <property type="protein sequence ID" value="MBB4746416.1"/>
    <property type="molecule type" value="Genomic_DNA"/>
</dbReference>
<reference evidence="2 3" key="1">
    <citation type="submission" date="2020-08" db="EMBL/GenBank/DDBJ databases">
        <title>Sequencing the genomes of 1000 actinobacteria strains.</title>
        <authorList>
            <person name="Klenk H.-P."/>
        </authorList>
    </citation>
    <scope>NUCLEOTIDE SEQUENCE [LARGE SCALE GENOMIC DNA]</scope>
    <source>
        <strain evidence="2 3">DSM 43150</strain>
    </source>
</reference>